<evidence type="ECO:0000313" key="2">
    <source>
        <dbReference type="Proteomes" id="UP001432216"/>
    </source>
</evidence>
<dbReference type="RefSeq" id="XP_064718842.1">
    <property type="nucleotide sequence ID" value="XM_064862770.1"/>
</dbReference>
<dbReference type="Proteomes" id="UP001432216">
    <property type="component" value="Chromosome 2"/>
</dbReference>
<dbReference type="GeneID" id="89987666"/>
<evidence type="ECO:0000313" key="1">
    <source>
        <dbReference type="EMBL" id="WVO19602.1"/>
    </source>
</evidence>
<reference evidence="1 2" key="1">
    <citation type="submission" date="2024-01" db="EMBL/GenBank/DDBJ databases">
        <title>Comparative genomics of Cryptococcus and Kwoniella reveals pathogenesis evolution and contrasting modes of karyotype evolution via chromosome fusion or intercentromeric recombination.</title>
        <authorList>
            <person name="Coelho M.A."/>
            <person name="David-Palma M."/>
            <person name="Shea T."/>
            <person name="Bowers K."/>
            <person name="McGinley-Smith S."/>
            <person name="Mohammad A.W."/>
            <person name="Gnirke A."/>
            <person name="Yurkov A.M."/>
            <person name="Nowrousian M."/>
            <person name="Sun S."/>
            <person name="Cuomo C.A."/>
            <person name="Heitman J."/>
        </authorList>
    </citation>
    <scope>NUCLEOTIDE SEQUENCE [LARGE SCALE GENOMIC DNA]</scope>
    <source>
        <strain evidence="1 2">7685027</strain>
    </source>
</reference>
<evidence type="ECO:0008006" key="3">
    <source>
        <dbReference type="Google" id="ProtNLM"/>
    </source>
</evidence>
<protein>
    <recommendedName>
        <fullName evidence="3">Mediator complex subunit 9</fullName>
    </recommendedName>
</protein>
<keyword evidence="2" id="KW-1185">Reference proteome</keyword>
<sequence>MAQEQSLPLNNSDSQDVLRPGTYQSLLPFVDDILSLLHAQTVSPEKISSAQASEQVAPKAKELAQVLESMKLSALSLPGAHLSIKEINNLTDVLEKEGEKRRQILRTFELLDLPVVDDFSLPGAETRAMAVLNPSDATLISNHRLRRLNTFLFAPIILLWLCQTALSADPNH</sequence>
<dbReference type="EMBL" id="CP143807">
    <property type="protein sequence ID" value="WVO19602.1"/>
    <property type="molecule type" value="Genomic_DNA"/>
</dbReference>
<name>A0ABZ2AMM2_9TREE</name>
<proteinExistence type="predicted"/>
<accession>A0ABZ2AMM2</accession>
<gene>
    <name evidence="1" type="ORF">IAS62_000891</name>
</gene>
<organism evidence="1 2">
    <name type="scientific">Cryptococcus decagattii</name>
    <dbReference type="NCBI Taxonomy" id="1859122"/>
    <lineage>
        <taxon>Eukaryota</taxon>
        <taxon>Fungi</taxon>
        <taxon>Dikarya</taxon>
        <taxon>Basidiomycota</taxon>
        <taxon>Agaricomycotina</taxon>
        <taxon>Tremellomycetes</taxon>
        <taxon>Tremellales</taxon>
        <taxon>Cryptococcaceae</taxon>
        <taxon>Cryptococcus</taxon>
        <taxon>Cryptococcus gattii species complex</taxon>
    </lineage>
</organism>